<name>A0A7W2IVS5_9VIBR</name>
<dbReference type="AlphaFoldDB" id="A0A7W2IVS5"/>
<protein>
    <submittedName>
        <fullName evidence="1">Penicillin-binding protein</fullName>
    </submittedName>
</protein>
<comment type="caution">
    <text evidence="1">The sequence shown here is derived from an EMBL/GenBank/DDBJ whole genome shotgun (WGS) entry which is preliminary data.</text>
</comment>
<accession>A0A7W2IVS5</accession>
<dbReference type="EMBL" id="JACFYF010000070">
    <property type="protein sequence ID" value="MBA5764708.1"/>
    <property type="molecule type" value="Genomic_DNA"/>
</dbReference>
<feature type="non-terminal residue" evidence="1">
    <location>
        <position position="1"/>
    </location>
</feature>
<dbReference type="Proteomes" id="UP000571701">
    <property type="component" value="Unassembled WGS sequence"/>
</dbReference>
<dbReference type="InterPro" id="IPR012338">
    <property type="entry name" value="Beta-lactam/transpept-like"/>
</dbReference>
<organism evidence="1 2">
    <name type="scientific">Vibrio marinisediminis</name>
    <dbReference type="NCBI Taxonomy" id="2758441"/>
    <lineage>
        <taxon>Bacteria</taxon>
        <taxon>Pseudomonadati</taxon>
        <taxon>Pseudomonadota</taxon>
        <taxon>Gammaproteobacteria</taxon>
        <taxon>Vibrionales</taxon>
        <taxon>Vibrionaceae</taxon>
        <taxon>Vibrio</taxon>
    </lineage>
</organism>
<gene>
    <name evidence="1" type="ORF">H2O73_20360</name>
</gene>
<dbReference type="SUPFAM" id="SSF56601">
    <property type="entry name" value="beta-lactamase/transpeptidase-like"/>
    <property type="match status" value="1"/>
</dbReference>
<reference evidence="1 2" key="1">
    <citation type="submission" date="2020-07" db="EMBL/GenBank/DDBJ databases">
        <title>Vibrio marinisediminis sp. nov., isolated from marine sediment.</title>
        <authorList>
            <person name="Ji X."/>
        </authorList>
    </citation>
    <scope>NUCLEOTIDE SEQUENCE [LARGE SCALE GENOMIC DNA]</scope>
    <source>
        <strain evidence="1 2">404</strain>
    </source>
</reference>
<evidence type="ECO:0000313" key="1">
    <source>
        <dbReference type="EMBL" id="MBA5764708.1"/>
    </source>
</evidence>
<feature type="non-terminal residue" evidence="1">
    <location>
        <position position="128"/>
    </location>
</feature>
<dbReference type="Gene3D" id="3.40.710.10">
    <property type="entry name" value="DD-peptidase/beta-lactamase superfamily"/>
    <property type="match status" value="1"/>
</dbReference>
<keyword evidence="2" id="KW-1185">Reference proteome</keyword>
<evidence type="ECO:0000313" key="2">
    <source>
        <dbReference type="Proteomes" id="UP000571701"/>
    </source>
</evidence>
<proteinExistence type="predicted"/>
<sequence>REGTATYFREYLRAFMKDWTNDEANRKPDGSKYNINSDGLKVYTTIDSRMQLHAEEAVARHMPRLQAEFFHQNTPDRNPTAPFLDLDKNQIDALMKRSMRQSERWRHMKYDLRKSEKEIIASFEKPTK</sequence>